<keyword evidence="1" id="KW-0472">Membrane</keyword>
<keyword evidence="3" id="KW-1185">Reference proteome</keyword>
<organism evidence="2 3">
    <name type="scientific">Clostridium fungisolvens</name>
    <dbReference type="NCBI Taxonomy" id="1604897"/>
    <lineage>
        <taxon>Bacteria</taxon>
        <taxon>Bacillati</taxon>
        <taxon>Bacillota</taxon>
        <taxon>Clostridia</taxon>
        <taxon>Eubacteriales</taxon>
        <taxon>Clostridiaceae</taxon>
        <taxon>Clostridium</taxon>
    </lineage>
</organism>
<keyword evidence="1" id="KW-1133">Transmembrane helix</keyword>
<dbReference type="AlphaFoldDB" id="A0A6V8SFH9"/>
<keyword evidence="1" id="KW-0812">Transmembrane</keyword>
<evidence type="ECO:0000256" key="1">
    <source>
        <dbReference type="SAM" id="Phobius"/>
    </source>
</evidence>
<evidence type="ECO:0000313" key="3">
    <source>
        <dbReference type="Proteomes" id="UP000580568"/>
    </source>
</evidence>
<feature type="transmembrane region" description="Helical" evidence="1">
    <location>
        <begin position="42"/>
        <end position="65"/>
    </location>
</feature>
<proteinExistence type="predicted"/>
<comment type="caution">
    <text evidence="2">The sequence shown here is derived from an EMBL/GenBank/DDBJ whole genome shotgun (WGS) entry which is preliminary data.</text>
</comment>
<gene>
    <name evidence="2" type="ORF">bsdtw1_01902</name>
</gene>
<feature type="transmembrane region" description="Helical" evidence="1">
    <location>
        <begin position="6"/>
        <end position="22"/>
    </location>
</feature>
<reference evidence="2 3" key="1">
    <citation type="submission" date="2020-07" db="EMBL/GenBank/DDBJ databases">
        <title>A new beta-1,3-glucan-decomposing anaerobic bacterium isolated from anoxic soil subjected to biological soil disinfestation.</title>
        <authorList>
            <person name="Ueki A."/>
            <person name="Tonouchi A."/>
        </authorList>
    </citation>
    <scope>NUCLEOTIDE SEQUENCE [LARGE SCALE GENOMIC DNA]</scope>
    <source>
        <strain evidence="2 3">TW1</strain>
    </source>
</reference>
<dbReference type="Proteomes" id="UP000580568">
    <property type="component" value="Unassembled WGS sequence"/>
</dbReference>
<accession>A0A6V8SFH9</accession>
<feature type="transmembrane region" description="Helical" evidence="1">
    <location>
        <begin position="85"/>
        <end position="102"/>
    </location>
</feature>
<dbReference type="EMBL" id="BLZR01000001">
    <property type="protein sequence ID" value="GFP75810.1"/>
    <property type="molecule type" value="Genomic_DNA"/>
</dbReference>
<sequence>MFATSLASMAVIAFLIANVQKYKIKKDGKTSENVPISKIYGYILALAAGAVTSNGLFHFLHGILGYGEFPAPFAKVLGRGIPADISNILWGLFNFIAAFVLISRCKKSENKYIIALSFIIGATLMSFLLKFVFLLGYFKSHAF</sequence>
<feature type="transmembrane region" description="Helical" evidence="1">
    <location>
        <begin position="114"/>
        <end position="138"/>
    </location>
</feature>
<dbReference type="RefSeq" id="WP_183277282.1">
    <property type="nucleotide sequence ID" value="NZ_BLZR01000001.1"/>
</dbReference>
<name>A0A6V8SFH9_9CLOT</name>
<evidence type="ECO:0000313" key="2">
    <source>
        <dbReference type="EMBL" id="GFP75810.1"/>
    </source>
</evidence>
<protein>
    <submittedName>
        <fullName evidence="2">Uncharacterized protein</fullName>
    </submittedName>
</protein>